<sequence length="91" mass="9862">MKAESLEMRKTFYNSFNVKEKKMPHPLILGAGALAAVKAYFVLHGVHIATTAIMAGLWAMIEGKDISKAAVKKGATSAAADLLDDILHKMY</sequence>
<dbReference type="EMBL" id="CP061800">
    <property type="protein sequence ID" value="QTA92958.1"/>
    <property type="molecule type" value="Genomic_DNA"/>
</dbReference>
<proteinExistence type="predicted"/>
<name>A0A975BX75_9BACT</name>
<protein>
    <submittedName>
        <fullName evidence="1">Uncharacterized protein</fullName>
    </submittedName>
</protein>
<reference evidence="1" key="1">
    <citation type="journal article" date="2021" name="Microb. Physiol.">
        <title>Proteogenomic Insights into the Physiology of Marine, Sulfate-Reducing, Filamentous Desulfonema limicola and Desulfonema magnum.</title>
        <authorList>
            <person name="Schnaars V."/>
            <person name="Wohlbrand L."/>
            <person name="Scheve S."/>
            <person name="Hinrichs C."/>
            <person name="Reinhardt R."/>
            <person name="Rabus R."/>
        </authorList>
    </citation>
    <scope>NUCLEOTIDE SEQUENCE</scope>
    <source>
        <strain evidence="1">4be13</strain>
    </source>
</reference>
<gene>
    <name evidence="1" type="ORF">dnm_090510</name>
</gene>
<dbReference type="Proteomes" id="UP000663722">
    <property type="component" value="Chromosome"/>
</dbReference>
<dbReference type="KEGG" id="dmm:dnm_090510"/>
<keyword evidence="2" id="KW-1185">Reference proteome</keyword>
<evidence type="ECO:0000313" key="2">
    <source>
        <dbReference type="Proteomes" id="UP000663722"/>
    </source>
</evidence>
<accession>A0A975BX75</accession>
<evidence type="ECO:0000313" key="1">
    <source>
        <dbReference type="EMBL" id="QTA92958.1"/>
    </source>
</evidence>
<dbReference type="AlphaFoldDB" id="A0A975BX75"/>
<organism evidence="1 2">
    <name type="scientific">Desulfonema magnum</name>
    <dbReference type="NCBI Taxonomy" id="45655"/>
    <lineage>
        <taxon>Bacteria</taxon>
        <taxon>Pseudomonadati</taxon>
        <taxon>Thermodesulfobacteriota</taxon>
        <taxon>Desulfobacteria</taxon>
        <taxon>Desulfobacterales</taxon>
        <taxon>Desulfococcaceae</taxon>
        <taxon>Desulfonema</taxon>
    </lineage>
</organism>